<keyword evidence="2 7" id="KW-0441">Lipid A biosynthesis</keyword>
<dbReference type="EC" id="2.3.1.191" evidence="7"/>
<dbReference type="CDD" id="cd03352">
    <property type="entry name" value="LbH_LpxD"/>
    <property type="match status" value="1"/>
</dbReference>
<sequence length="342" mass="35849">MSYTLGQLCDHVGGVLHGDGAKVIDRLATVKRAKSNELTFIANPKYVAALDTTEAGAVLVKNQSQANKVSNAIIVANPYLAFAKLTSLFNTSISLWTGIHVSAIVSENARLGENTIIGPNVVIENDVVLEDNVEISAGCVLGAHVSIGRNTKLKANVTIYHDVSIGEDCLIHSGAVIGADGFGFAQSPEAGGWQKIHQLGSVEIGNRVEVGANTTIDRGAIEDTRIGNGVIIDNQVQIAHNVEIGDNTAIAGCAAIAGSTIIGKNCTIAGGVGVIGHLNIVDNVHITAMSLVSKSITVPGSYSSGTGLDSTEKWRRSAARLRRIDEMAKTIAQLEKQINKLN</sequence>
<dbReference type="InterPro" id="IPR001451">
    <property type="entry name" value="Hexapep"/>
</dbReference>
<proteinExistence type="inferred from homology"/>
<dbReference type="NCBIfam" id="NF002060">
    <property type="entry name" value="PRK00892.1"/>
    <property type="match status" value="1"/>
</dbReference>
<name>A0ABT4JU09_9GAMM</name>
<feature type="active site" description="Proton acceptor" evidence="7">
    <location>
        <position position="240"/>
    </location>
</feature>
<dbReference type="HAMAP" id="MF_00523">
    <property type="entry name" value="LpxD"/>
    <property type="match status" value="1"/>
</dbReference>
<dbReference type="PANTHER" id="PTHR43378:SF2">
    <property type="entry name" value="UDP-3-O-ACYLGLUCOSAMINE N-ACYLTRANSFERASE 1, MITOCHONDRIAL-RELATED"/>
    <property type="match status" value="1"/>
</dbReference>
<feature type="domain" description="UDP-3-O-[3-hydroxymyristoyl] glucosamine N-acyltransferase non-repeat region" evidence="8">
    <location>
        <begin position="23"/>
        <end position="87"/>
    </location>
</feature>
<comment type="pathway">
    <text evidence="7">Bacterial outer membrane biogenesis; LPS lipid A biosynthesis.</text>
</comment>
<dbReference type="SUPFAM" id="SSF51161">
    <property type="entry name" value="Trimeric LpxA-like enzymes"/>
    <property type="match status" value="1"/>
</dbReference>
<dbReference type="Gene3D" id="1.20.5.170">
    <property type="match status" value="1"/>
</dbReference>
<evidence type="ECO:0000256" key="4">
    <source>
        <dbReference type="ARBA" id="ARBA00022737"/>
    </source>
</evidence>
<comment type="similarity">
    <text evidence="7">Belongs to the transferase hexapeptide repeat family. LpxD subfamily.</text>
</comment>
<evidence type="ECO:0000259" key="8">
    <source>
        <dbReference type="Pfam" id="PF04613"/>
    </source>
</evidence>
<dbReference type="GO" id="GO:0103118">
    <property type="term" value="F:UDP-3-O-[(3R)-3-hydroxyacyl]-glucosamine N-acyltransferase activity"/>
    <property type="evidence" value="ECO:0007669"/>
    <property type="project" value="UniProtKB-EC"/>
</dbReference>
<dbReference type="EMBL" id="JAPUBN010000013">
    <property type="protein sequence ID" value="MCZ2721710.1"/>
    <property type="molecule type" value="Genomic_DNA"/>
</dbReference>
<evidence type="ECO:0000256" key="6">
    <source>
        <dbReference type="ARBA" id="ARBA00023315"/>
    </source>
</evidence>
<evidence type="ECO:0000256" key="5">
    <source>
        <dbReference type="ARBA" id="ARBA00023098"/>
    </source>
</evidence>
<dbReference type="NCBIfam" id="TIGR01853">
    <property type="entry name" value="lipid_A_lpxD"/>
    <property type="match status" value="1"/>
</dbReference>
<evidence type="ECO:0000313" key="10">
    <source>
        <dbReference type="Proteomes" id="UP001149719"/>
    </source>
</evidence>
<keyword evidence="4 7" id="KW-0677">Repeat</keyword>
<evidence type="ECO:0000256" key="2">
    <source>
        <dbReference type="ARBA" id="ARBA00022556"/>
    </source>
</evidence>
<dbReference type="Pfam" id="PF04613">
    <property type="entry name" value="LpxD"/>
    <property type="match status" value="1"/>
</dbReference>
<gene>
    <name evidence="7 9" type="primary">lpxD</name>
    <name evidence="9" type="ORF">O1D97_08595</name>
</gene>
<evidence type="ECO:0000313" key="9">
    <source>
        <dbReference type="EMBL" id="MCZ2721710.1"/>
    </source>
</evidence>
<accession>A0ABT4JU09</accession>
<keyword evidence="5 7" id="KW-0443">Lipid metabolism</keyword>
<evidence type="ECO:0000256" key="3">
    <source>
        <dbReference type="ARBA" id="ARBA00022679"/>
    </source>
</evidence>
<dbReference type="Gene3D" id="2.160.10.10">
    <property type="entry name" value="Hexapeptide repeat proteins"/>
    <property type="match status" value="1"/>
</dbReference>
<keyword evidence="6 7" id="KW-0012">Acyltransferase</keyword>
<keyword evidence="10" id="KW-1185">Reference proteome</keyword>
<dbReference type="InterPro" id="IPR020573">
    <property type="entry name" value="UDP_GlcNAc_AcTrfase_non-rep"/>
</dbReference>
<dbReference type="Gene3D" id="3.40.1390.10">
    <property type="entry name" value="MurE/MurF, N-terminal domain"/>
    <property type="match status" value="1"/>
</dbReference>
<dbReference type="Pfam" id="PF00132">
    <property type="entry name" value="Hexapep"/>
    <property type="match status" value="3"/>
</dbReference>
<comment type="catalytic activity">
    <reaction evidence="7">
        <text>a UDP-3-O-[(3R)-3-hydroxyacyl]-alpha-D-glucosamine + a (3R)-hydroxyacyl-[ACP] = a UDP-2-N,3-O-bis[(3R)-3-hydroxyacyl]-alpha-D-glucosamine + holo-[ACP] + H(+)</text>
        <dbReference type="Rhea" id="RHEA:53836"/>
        <dbReference type="Rhea" id="RHEA-COMP:9685"/>
        <dbReference type="Rhea" id="RHEA-COMP:9945"/>
        <dbReference type="ChEBI" id="CHEBI:15378"/>
        <dbReference type="ChEBI" id="CHEBI:64479"/>
        <dbReference type="ChEBI" id="CHEBI:78827"/>
        <dbReference type="ChEBI" id="CHEBI:137740"/>
        <dbReference type="ChEBI" id="CHEBI:137748"/>
        <dbReference type="EC" id="2.3.1.191"/>
    </reaction>
</comment>
<protein>
    <recommendedName>
        <fullName evidence="7">UDP-3-O-acylglucosamine N-acyltransferase</fullName>
        <ecNumber evidence="7">2.3.1.191</ecNumber>
    </recommendedName>
</protein>
<keyword evidence="3 7" id="KW-0808">Transferase</keyword>
<dbReference type="RefSeq" id="WP_269124696.1">
    <property type="nucleotide sequence ID" value="NZ_JAPUBN010000013.1"/>
</dbReference>
<evidence type="ECO:0000256" key="7">
    <source>
        <dbReference type="HAMAP-Rule" id="MF_00523"/>
    </source>
</evidence>
<dbReference type="InterPro" id="IPR011004">
    <property type="entry name" value="Trimer_LpxA-like_sf"/>
</dbReference>
<dbReference type="Proteomes" id="UP001149719">
    <property type="component" value="Unassembled WGS sequence"/>
</dbReference>
<evidence type="ECO:0000256" key="1">
    <source>
        <dbReference type="ARBA" id="ARBA00022516"/>
    </source>
</evidence>
<keyword evidence="1 7" id="KW-0444">Lipid biosynthesis</keyword>
<comment type="caution">
    <text evidence="9">The sequence shown here is derived from an EMBL/GenBank/DDBJ whole genome shotgun (WGS) entry which is preliminary data.</text>
</comment>
<dbReference type="InterPro" id="IPR007691">
    <property type="entry name" value="LpxD"/>
</dbReference>
<reference evidence="9" key="1">
    <citation type="submission" date="2022-12" db="EMBL/GenBank/DDBJ databases">
        <title>Marinomonas 15G1-11 sp. nov, isolated from marine algae.</title>
        <authorList>
            <person name="Butt M."/>
            <person name="Choi D.G."/>
            <person name="Kim J.M."/>
            <person name="Lee J.K."/>
            <person name="Baek J.H."/>
            <person name="Jeon C.O."/>
        </authorList>
    </citation>
    <scope>NUCLEOTIDE SEQUENCE</scope>
    <source>
        <strain evidence="9">15G1-11</strain>
    </source>
</reference>
<dbReference type="PANTHER" id="PTHR43378">
    <property type="entry name" value="UDP-3-O-ACYLGLUCOSAMINE N-ACYLTRANSFERASE"/>
    <property type="match status" value="1"/>
</dbReference>
<comment type="subunit">
    <text evidence="7">Homotrimer.</text>
</comment>
<organism evidence="9 10">
    <name type="scientific">Marinomonas phaeophyticola</name>
    <dbReference type="NCBI Taxonomy" id="3004091"/>
    <lineage>
        <taxon>Bacteria</taxon>
        <taxon>Pseudomonadati</taxon>
        <taxon>Pseudomonadota</taxon>
        <taxon>Gammaproteobacteria</taxon>
        <taxon>Oceanospirillales</taxon>
        <taxon>Oceanospirillaceae</taxon>
        <taxon>Marinomonas</taxon>
    </lineage>
</organism>
<comment type="function">
    <text evidence="7">Catalyzes the N-acylation of UDP-3-O-acylglucosamine using 3-hydroxyacyl-ACP as the acyl donor. Is involved in the biosynthesis of lipid A, a phosphorylated glycolipid that anchors the lipopolysaccharide to the outer membrane of the cell.</text>
</comment>